<dbReference type="RefSeq" id="WP_090294800.1">
    <property type="nucleotide sequence ID" value="NZ_FNKI01000002.1"/>
</dbReference>
<dbReference type="STRING" id="1073328.SAMN05216294_1932"/>
<keyword evidence="3" id="KW-1185">Reference proteome</keyword>
<accession>A0A1H2RC53</accession>
<keyword evidence="1" id="KW-1133">Transmembrane helix</keyword>
<dbReference type="Proteomes" id="UP000199592">
    <property type="component" value="Unassembled WGS sequence"/>
</dbReference>
<dbReference type="AlphaFoldDB" id="A0A1H2RC53"/>
<keyword evidence="1" id="KW-0472">Membrane</keyword>
<feature type="transmembrane region" description="Helical" evidence="1">
    <location>
        <begin position="133"/>
        <end position="155"/>
    </location>
</feature>
<name>A0A1H2RC53_9FLAO</name>
<feature type="transmembrane region" description="Helical" evidence="1">
    <location>
        <begin position="12"/>
        <end position="29"/>
    </location>
</feature>
<evidence type="ECO:0000256" key="1">
    <source>
        <dbReference type="SAM" id="Phobius"/>
    </source>
</evidence>
<protein>
    <submittedName>
        <fullName evidence="2">Uncharacterized protein</fullName>
    </submittedName>
</protein>
<evidence type="ECO:0000313" key="3">
    <source>
        <dbReference type="Proteomes" id="UP000199592"/>
    </source>
</evidence>
<proteinExistence type="predicted"/>
<sequence length="163" mass="18637">MMLDKYFRRPVLYDFIISIIIGVILLLTFNNGLFNLPKDERSLSMTSDLANVGLTSAGFILTLLTVLITFKSSSNINKNNYSEDESLFDLFFASELYFTTVRILKNCIKSLISISVIGYALKLGLPKEYLKFVFFYNVIGLIIIAMTLYRCLLILTKILKMQK</sequence>
<dbReference type="OrthoDB" id="1367203at2"/>
<feature type="transmembrane region" description="Helical" evidence="1">
    <location>
        <begin position="49"/>
        <end position="70"/>
    </location>
</feature>
<organism evidence="2 3">
    <name type="scientific">Flagellimonas zhangzhouensis</name>
    <dbReference type="NCBI Taxonomy" id="1073328"/>
    <lineage>
        <taxon>Bacteria</taxon>
        <taxon>Pseudomonadati</taxon>
        <taxon>Bacteroidota</taxon>
        <taxon>Flavobacteriia</taxon>
        <taxon>Flavobacteriales</taxon>
        <taxon>Flavobacteriaceae</taxon>
        <taxon>Flagellimonas</taxon>
    </lineage>
</organism>
<dbReference type="EMBL" id="FNMY01000001">
    <property type="protein sequence ID" value="SDW17056.1"/>
    <property type="molecule type" value="Genomic_DNA"/>
</dbReference>
<reference evidence="3" key="1">
    <citation type="submission" date="2016-10" db="EMBL/GenBank/DDBJ databases">
        <authorList>
            <person name="Varghese N."/>
            <person name="Submissions S."/>
        </authorList>
    </citation>
    <scope>NUCLEOTIDE SEQUENCE [LARGE SCALE GENOMIC DNA]</scope>
    <source>
        <strain evidence="3">DSM 25030</strain>
    </source>
</reference>
<keyword evidence="1" id="KW-0812">Transmembrane</keyword>
<evidence type="ECO:0000313" key="2">
    <source>
        <dbReference type="EMBL" id="SDW17056.1"/>
    </source>
</evidence>
<gene>
    <name evidence="2" type="ORF">SAMN04487892_0582</name>
</gene>